<feature type="region of interest" description="Disordered" evidence="1">
    <location>
        <begin position="269"/>
        <end position="290"/>
    </location>
</feature>
<dbReference type="AlphaFoldDB" id="S8FYZ0"/>
<dbReference type="eggNOG" id="ENOG502S81B">
    <property type="taxonomic scope" value="Eukaryota"/>
</dbReference>
<dbReference type="HOGENOM" id="CLU_068719_0_0_1"/>
<evidence type="ECO:0000256" key="1">
    <source>
        <dbReference type="SAM" id="MobiDB-lite"/>
    </source>
</evidence>
<dbReference type="GO" id="GO:0032543">
    <property type="term" value="P:mitochondrial translation"/>
    <property type="evidence" value="ECO:0007669"/>
    <property type="project" value="TreeGrafter"/>
</dbReference>
<dbReference type="GO" id="GO:0003735">
    <property type="term" value="F:structural constituent of ribosome"/>
    <property type="evidence" value="ECO:0007669"/>
    <property type="project" value="TreeGrafter"/>
</dbReference>
<keyword evidence="3" id="KW-1185">Reference proteome</keyword>
<evidence type="ECO:0000313" key="3">
    <source>
        <dbReference type="Proteomes" id="UP000015241"/>
    </source>
</evidence>
<dbReference type="Pfam" id="PF12298">
    <property type="entry name" value="Bot1p"/>
    <property type="match status" value="1"/>
</dbReference>
<gene>
    <name evidence="2" type="ORF">FOMPIDRAFT_1022405</name>
</gene>
<evidence type="ECO:0000313" key="2">
    <source>
        <dbReference type="EMBL" id="EPT03430.1"/>
    </source>
</evidence>
<dbReference type="InParanoid" id="S8FYZ0"/>
<dbReference type="OrthoDB" id="10052321at2759"/>
<accession>S8FYZ0</accession>
<feature type="region of interest" description="Disordered" evidence="1">
    <location>
        <begin position="1"/>
        <end position="38"/>
    </location>
</feature>
<name>S8FYZ0_FOMSC</name>
<proteinExistence type="predicted"/>
<dbReference type="PANTHER" id="PTHR28158:SF1">
    <property type="entry name" value="SMALL RIBOSOMAL SUBUNIT PROTEIN MS45"/>
    <property type="match status" value="1"/>
</dbReference>
<dbReference type="GO" id="GO:0005763">
    <property type="term" value="C:mitochondrial small ribosomal subunit"/>
    <property type="evidence" value="ECO:0007669"/>
    <property type="project" value="TreeGrafter"/>
</dbReference>
<evidence type="ECO:0008006" key="4">
    <source>
        <dbReference type="Google" id="ProtNLM"/>
    </source>
</evidence>
<dbReference type="InterPro" id="IPR021036">
    <property type="entry name" value="Ribosomal_mS45"/>
</dbReference>
<dbReference type="PANTHER" id="PTHR28158">
    <property type="entry name" value="37S RIBOSOMAL PROTEIN S35, MITOCHONDRIAL"/>
    <property type="match status" value="1"/>
</dbReference>
<reference evidence="2 3" key="1">
    <citation type="journal article" date="2012" name="Science">
        <title>The Paleozoic origin of enzymatic lignin decomposition reconstructed from 31 fungal genomes.</title>
        <authorList>
            <person name="Floudas D."/>
            <person name="Binder M."/>
            <person name="Riley R."/>
            <person name="Barry K."/>
            <person name="Blanchette R.A."/>
            <person name="Henrissat B."/>
            <person name="Martinez A.T."/>
            <person name="Otillar R."/>
            <person name="Spatafora J.W."/>
            <person name="Yadav J.S."/>
            <person name="Aerts A."/>
            <person name="Benoit I."/>
            <person name="Boyd A."/>
            <person name="Carlson A."/>
            <person name="Copeland A."/>
            <person name="Coutinho P.M."/>
            <person name="de Vries R.P."/>
            <person name="Ferreira P."/>
            <person name="Findley K."/>
            <person name="Foster B."/>
            <person name="Gaskell J."/>
            <person name="Glotzer D."/>
            <person name="Gorecki P."/>
            <person name="Heitman J."/>
            <person name="Hesse C."/>
            <person name="Hori C."/>
            <person name="Igarashi K."/>
            <person name="Jurgens J.A."/>
            <person name="Kallen N."/>
            <person name="Kersten P."/>
            <person name="Kohler A."/>
            <person name="Kuees U."/>
            <person name="Kumar T.K.A."/>
            <person name="Kuo A."/>
            <person name="LaButti K."/>
            <person name="Larrondo L.F."/>
            <person name="Lindquist E."/>
            <person name="Ling A."/>
            <person name="Lombard V."/>
            <person name="Lucas S."/>
            <person name="Lundell T."/>
            <person name="Martin R."/>
            <person name="McLaughlin D.J."/>
            <person name="Morgenstern I."/>
            <person name="Morin E."/>
            <person name="Murat C."/>
            <person name="Nagy L.G."/>
            <person name="Nolan M."/>
            <person name="Ohm R.A."/>
            <person name="Patyshakuliyeva A."/>
            <person name="Rokas A."/>
            <person name="Ruiz-Duenas F.J."/>
            <person name="Sabat G."/>
            <person name="Salamov A."/>
            <person name="Samejima M."/>
            <person name="Schmutz J."/>
            <person name="Slot J.C."/>
            <person name="St John F."/>
            <person name="Stenlid J."/>
            <person name="Sun H."/>
            <person name="Sun S."/>
            <person name="Syed K."/>
            <person name="Tsang A."/>
            <person name="Wiebenga A."/>
            <person name="Young D."/>
            <person name="Pisabarro A."/>
            <person name="Eastwood D.C."/>
            <person name="Martin F."/>
            <person name="Cullen D."/>
            <person name="Grigoriev I.V."/>
            <person name="Hibbett D.S."/>
        </authorList>
    </citation>
    <scope>NUCLEOTIDE SEQUENCE</scope>
    <source>
        <strain evidence="3">FP-58527</strain>
    </source>
</reference>
<protein>
    <recommendedName>
        <fullName evidence="4">37S ribosomal protein S35, mitochondrial</fullName>
    </recommendedName>
</protein>
<sequence>MTIPSSRPEEEDEDDDEKKGRRSGPRDPPFEQWLDTTGRVYKDPVRPRNWLGGKVPFPLNPSFKPPTPISDKLRSIVYNEYMTNPEVYNVRVLSERYGLSIQRVDAILRLKGLEESWKKQNKQLQTGFQAGMEEILGVTDNTRTLRQLTGQGMRELGEDATEADASSSTQDSLRDRYQRLFWEPVVEGQEPAVLRQLERARLQDRSRARAMMELKDHQAHVPAPKEQVHAVVERPGHSTIKFIDVGGKYVDLDDRLARLKAAKHRAQVRQKRRVRPSQAVKNQGAAVAAH</sequence>
<dbReference type="EMBL" id="KE504130">
    <property type="protein sequence ID" value="EPT03430.1"/>
    <property type="molecule type" value="Genomic_DNA"/>
</dbReference>
<dbReference type="Proteomes" id="UP000015241">
    <property type="component" value="Unassembled WGS sequence"/>
</dbReference>
<organism evidence="2 3">
    <name type="scientific">Fomitopsis schrenkii</name>
    <name type="common">Brown rot fungus</name>
    <dbReference type="NCBI Taxonomy" id="2126942"/>
    <lineage>
        <taxon>Eukaryota</taxon>
        <taxon>Fungi</taxon>
        <taxon>Dikarya</taxon>
        <taxon>Basidiomycota</taxon>
        <taxon>Agaricomycotina</taxon>
        <taxon>Agaricomycetes</taxon>
        <taxon>Polyporales</taxon>
        <taxon>Fomitopsis</taxon>
    </lineage>
</organism>